<gene>
    <name evidence="2" type="ORF">SAMN04487959_108120</name>
</gene>
<dbReference type="SUPFAM" id="SSF47240">
    <property type="entry name" value="Ferritin-like"/>
    <property type="match status" value="1"/>
</dbReference>
<dbReference type="Pfam" id="PF05974">
    <property type="entry name" value="DUF892"/>
    <property type="match status" value="1"/>
</dbReference>
<feature type="coiled-coil region" evidence="1">
    <location>
        <begin position="1"/>
        <end position="60"/>
    </location>
</feature>
<dbReference type="AlphaFoldDB" id="A0A1I3CCG0"/>
<dbReference type="InterPro" id="IPR009078">
    <property type="entry name" value="Ferritin-like_SF"/>
</dbReference>
<dbReference type="Gene3D" id="1.20.1260.10">
    <property type="match status" value="1"/>
</dbReference>
<reference evidence="2 3" key="1">
    <citation type="submission" date="2016-10" db="EMBL/GenBank/DDBJ databases">
        <authorList>
            <person name="de Groot N.N."/>
        </authorList>
    </citation>
    <scope>NUCLEOTIDE SEQUENCE [LARGE SCALE GENOMIC DNA]</scope>
    <source>
        <strain evidence="2 3">CGMCC 1.6848</strain>
    </source>
</reference>
<dbReference type="InterPro" id="IPR010287">
    <property type="entry name" value="DUF892_YciF-like"/>
</dbReference>
<dbReference type="CDD" id="cd00657">
    <property type="entry name" value="Ferritin_like"/>
    <property type="match status" value="1"/>
</dbReference>
<dbReference type="Proteomes" id="UP000199040">
    <property type="component" value="Unassembled WGS sequence"/>
</dbReference>
<dbReference type="RefSeq" id="WP_092846772.1">
    <property type="nucleotide sequence ID" value="NZ_FOPY01000008.1"/>
</dbReference>
<keyword evidence="3" id="KW-1185">Reference proteome</keyword>
<dbReference type="InterPro" id="IPR012347">
    <property type="entry name" value="Ferritin-like"/>
</dbReference>
<sequence length="169" mass="19030">MKAAEKRLVEWLRDAHAMEEQAEQMLKAQASRIENYPEIKRRIEQHIDETANQAKQLESCLSRYDESPSTVKDTTGKMTAMGQALGGMFAGDEIVKGCIASYAFEHMEIASYRILVATAEEAGDAETKRVCEAILKEEEAMATWLEQHTPQAVHQYLQRDEVPGADAKR</sequence>
<evidence type="ECO:0000313" key="3">
    <source>
        <dbReference type="Proteomes" id="UP000199040"/>
    </source>
</evidence>
<keyword evidence="1" id="KW-0175">Coiled coil</keyword>
<name>A0A1I3CCG0_9GAMM</name>
<organism evidence="2 3">
    <name type="scientific">Modicisalibacter xianhensis</name>
    <dbReference type="NCBI Taxonomy" id="442341"/>
    <lineage>
        <taxon>Bacteria</taxon>
        <taxon>Pseudomonadati</taxon>
        <taxon>Pseudomonadota</taxon>
        <taxon>Gammaproteobacteria</taxon>
        <taxon>Oceanospirillales</taxon>
        <taxon>Halomonadaceae</taxon>
        <taxon>Modicisalibacter</taxon>
    </lineage>
</organism>
<dbReference type="EMBL" id="FOPY01000008">
    <property type="protein sequence ID" value="SFH71879.1"/>
    <property type="molecule type" value="Genomic_DNA"/>
</dbReference>
<evidence type="ECO:0000256" key="1">
    <source>
        <dbReference type="SAM" id="Coils"/>
    </source>
</evidence>
<evidence type="ECO:0000313" key="2">
    <source>
        <dbReference type="EMBL" id="SFH71879.1"/>
    </source>
</evidence>
<proteinExistence type="predicted"/>
<accession>A0A1I3CCG0</accession>
<dbReference type="STRING" id="442341.SAMN04487959_108120"/>
<protein>
    <submittedName>
        <fullName evidence="2">Ferritin-like metal-binding protein YciE</fullName>
    </submittedName>
</protein>